<feature type="region of interest" description="Disordered" evidence="1">
    <location>
        <begin position="872"/>
        <end position="893"/>
    </location>
</feature>
<name>A0AAD4DJT3_9FUNG</name>
<feature type="compositionally biased region" description="Basic and acidic residues" evidence="1">
    <location>
        <begin position="781"/>
        <end position="792"/>
    </location>
</feature>
<feature type="compositionally biased region" description="Polar residues" evidence="1">
    <location>
        <begin position="987"/>
        <end position="1004"/>
    </location>
</feature>
<feature type="region of interest" description="Disordered" evidence="1">
    <location>
        <begin position="1120"/>
        <end position="1150"/>
    </location>
</feature>
<dbReference type="GO" id="GO:0001650">
    <property type="term" value="C:fibrillar center"/>
    <property type="evidence" value="ECO:0007669"/>
    <property type="project" value="TreeGrafter"/>
</dbReference>
<dbReference type="Proteomes" id="UP001194580">
    <property type="component" value="Unassembled WGS sequence"/>
</dbReference>
<dbReference type="InterPro" id="IPR038801">
    <property type="entry name" value="TAF1C"/>
</dbReference>
<feature type="region of interest" description="Disordered" evidence="1">
    <location>
        <begin position="272"/>
        <end position="291"/>
    </location>
</feature>
<comment type="caution">
    <text evidence="3">The sequence shown here is derived from an EMBL/GenBank/DDBJ whole genome shotgun (WGS) entry which is preliminary data.</text>
</comment>
<proteinExistence type="predicted"/>
<evidence type="ECO:0000259" key="2">
    <source>
        <dbReference type="Pfam" id="PF10214"/>
    </source>
</evidence>
<feature type="region of interest" description="Disordered" evidence="1">
    <location>
        <begin position="1077"/>
        <end position="1108"/>
    </location>
</feature>
<gene>
    <name evidence="3" type="primary">TAF1C</name>
    <name evidence="3" type="ORF">BGZ95_011589</name>
</gene>
<feature type="region of interest" description="Disordered" evidence="1">
    <location>
        <begin position="1168"/>
        <end position="1202"/>
    </location>
</feature>
<accession>A0AAD4DJT3</accession>
<evidence type="ECO:0000256" key="1">
    <source>
        <dbReference type="SAM" id="MobiDB-lite"/>
    </source>
</evidence>
<keyword evidence="4" id="KW-1185">Reference proteome</keyword>
<sequence>MTAPMFWPTRDARHAGILDIGLLGGAIYDPDRNSWKFAREAEGFRYTSSSPLTQMLSRERPWTPQPSRAWRKLRRQAGKANTFTPNNPALWQTDYLYNPTIQDSLAENAYEDFILSIYDPFQGNVCAVANFVGLPVVAAPSGPRGSDLAIILVDHKPNQQPPFNLIRPKSTLLPFLSPILQIAAPSFDCGNKADEQILIRTRESVTIVAPHETVPQQIARVQPEFIRTVGRMPSKPSQCQDHTIHAAISPYIPNTYALVGEHGRVAIWTRRSKDSASGTTHHHAQAHEASDPLTIIRRHDTSYEELEDSWRRCIWSAHPSNLIVTSRTEMELVDYRGPTAMTSLFQLRAGETIQALQENNVSPLTPFHTYIATSHQIACVDQRFPKRPLISTAHQMGRDMPCGLKTMDTIVDGSRYTTVLTWDMRNAGITAYNFSHGSEVEPPAMSGGAQELPSFHTHAHYTNTSELRNPLKRAEDKAVLGHRMYQAIKPPLMGLTLLPTSVLSDDDERGVSQSHVASEAQGVTKFSVLQYAATGAVYAQEIDMVKRQELGHDSSADQVLTSGNTLAINIAQENARDAGEGSVDDSDEDSEDLSRKLEILTKIMEASEGCVAPWKRGVKEDQARADKSECTNKEVREHVKVDVRNLMASLRTLLLKDRETTPTIVDFESKVNDAMEFIAKSSTSVTLYNVLDAVNGVRLSLATRNAIAQQIQNKLELDPYFTSTNHLVVRHSIITTWPYIDHDISTTIRGSEATTDRIQKYLEQLYPLPKPRVLDLEDVSSGERGDSEDQSNRKSASRQKSMAMDAQEKEEEAEDGVRFVWPSRESRQIRETTIRRMAQELALATMVIVKTMEPGPNDEPVTTAPIVSTATETTATSTEASATSTITTTTGTTSTKPPFRFKYLFQNTQSGALKPAEVKVSVRAQKVLDEWYTGDITKDFIYHNVEVASDDEEVDVDEAMRTQEEALIKKRARRERKEEKQRGTRMQDPSYNINAKGSASQPTIGGIITQESNFSYSQMYADEDGMFSAPVVVSFSQPHKIRTQPGVQSKAKPSMAATTTSTVKVPFSFSQPAFIGSGGSTSSLSKNSSSQPMVKIEQRSPVQSKSQPVGLFFSETTTMAKQEAGSAAHGSQSLSSSQGGLSSPLPPLLSQSSQDMFFSAAASQPVPGPFATKRIKGAGAGGGGVFDPSSKPKKKKLRTQGF</sequence>
<dbReference type="GO" id="GO:0001164">
    <property type="term" value="F:RNA polymerase I core promoter sequence-specific DNA binding"/>
    <property type="evidence" value="ECO:0007669"/>
    <property type="project" value="TreeGrafter"/>
</dbReference>
<feature type="compositionally biased region" description="Low complexity" evidence="1">
    <location>
        <begin position="1080"/>
        <end position="1090"/>
    </location>
</feature>
<feature type="domain" description="RRN6 beta-propeller" evidence="2">
    <location>
        <begin position="134"/>
        <end position="440"/>
    </location>
</feature>
<feature type="compositionally biased region" description="Basic residues" evidence="1">
    <location>
        <begin position="1191"/>
        <end position="1202"/>
    </location>
</feature>
<dbReference type="AlphaFoldDB" id="A0AAD4DJT3"/>
<evidence type="ECO:0000313" key="3">
    <source>
        <dbReference type="EMBL" id="KAG0280003.1"/>
    </source>
</evidence>
<protein>
    <submittedName>
        <fullName evidence="3">TATA box-binding protein-associated factor RNA polymerase I subunit C</fullName>
    </submittedName>
</protein>
<feature type="region of interest" description="Disordered" evidence="1">
    <location>
        <begin position="970"/>
        <end position="1004"/>
    </location>
</feature>
<feature type="compositionally biased region" description="Low complexity" evidence="1">
    <location>
        <begin position="1130"/>
        <end position="1150"/>
    </location>
</feature>
<dbReference type="Pfam" id="PF10214">
    <property type="entry name" value="Rrn6_beta-prop"/>
    <property type="match status" value="1"/>
</dbReference>
<dbReference type="EMBL" id="JAAAIL010000089">
    <property type="protein sequence ID" value="KAG0280003.1"/>
    <property type="molecule type" value="Genomic_DNA"/>
</dbReference>
<dbReference type="PANTHER" id="PTHR15319">
    <property type="entry name" value="TATA BOX-BINDING PROTEIN ASSOCIATED FACTOR RNA POLYMERASE I SUBUNIT C"/>
    <property type="match status" value="1"/>
</dbReference>
<evidence type="ECO:0000313" key="4">
    <source>
        <dbReference type="Proteomes" id="UP001194580"/>
    </source>
</evidence>
<dbReference type="InterPro" id="IPR048535">
    <property type="entry name" value="RRN6_beta-prop"/>
</dbReference>
<dbReference type="PANTHER" id="PTHR15319:SF1">
    <property type="entry name" value="TATA BOX-BINDING PROTEIN-ASSOCIATED FACTOR RNA POLYMERASE I SUBUNIT C"/>
    <property type="match status" value="1"/>
</dbReference>
<reference evidence="3" key="1">
    <citation type="journal article" date="2020" name="Fungal Divers.">
        <title>Resolving the Mortierellaceae phylogeny through synthesis of multi-gene phylogenetics and phylogenomics.</title>
        <authorList>
            <person name="Vandepol N."/>
            <person name="Liber J."/>
            <person name="Desiro A."/>
            <person name="Na H."/>
            <person name="Kennedy M."/>
            <person name="Barry K."/>
            <person name="Grigoriev I.V."/>
            <person name="Miller A.N."/>
            <person name="O'Donnell K."/>
            <person name="Stajich J.E."/>
            <person name="Bonito G."/>
        </authorList>
    </citation>
    <scope>NUCLEOTIDE SEQUENCE</scope>
    <source>
        <strain evidence="3">NRRL 28262</strain>
    </source>
</reference>
<organism evidence="3 4">
    <name type="scientific">Linnemannia exigua</name>
    <dbReference type="NCBI Taxonomy" id="604196"/>
    <lineage>
        <taxon>Eukaryota</taxon>
        <taxon>Fungi</taxon>
        <taxon>Fungi incertae sedis</taxon>
        <taxon>Mucoromycota</taxon>
        <taxon>Mortierellomycotina</taxon>
        <taxon>Mortierellomycetes</taxon>
        <taxon>Mortierellales</taxon>
        <taxon>Mortierellaceae</taxon>
        <taxon>Linnemannia</taxon>
    </lineage>
</organism>
<feature type="region of interest" description="Disordered" evidence="1">
    <location>
        <begin position="778"/>
        <end position="817"/>
    </location>
</feature>